<proteinExistence type="evidence at transcript level"/>
<feature type="compositionally biased region" description="Polar residues" evidence="1">
    <location>
        <begin position="145"/>
        <end position="163"/>
    </location>
</feature>
<accession>A0A6F9D6C7</accession>
<feature type="region of interest" description="Disordered" evidence="1">
    <location>
        <begin position="145"/>
        <end position="208"/>
    </location>
</feature>
<evidence type="ECO:0000313" key="2">
    <source>
        <dbReference type="EMBL" id="CAB3223365.1"/>
    </source>
</evidence>
<protein>
    <submittedName>
        <fullName evidence="2">Arf-GAP with SH3 domain, ANK repeat and PH domain-containing protein 1</fullName>
    </submittedName>
</protein>
<feature type="compositionally biased region" description="Basic and acidic residues" evidence="1">
    <location>
        <begin position="247"/>
        <end position="257"/>
    </location>
</feature>
<dbReference type="AlphaFoldDB" id="A0A6F9D6C7"/>
<sequence length="653" mass="70777">MKKFQNDSQNSPEVGELPCGAFDDLDDDKSVSENNFAMVSRILNENAALCKKIKHGLEPVAIETEEINSHSSEVQSSFEHVDIRALIFSKSPRKTGEQMKSADIVQQSGGTHHLPLDGAGVVPSHDGGSELSLHKNNAKVLSTGATELSPHSGTSELSPQDGTSKLPPQDGASELPSPGGGSELPPQDGAGETSTNNIETETSPLVEVSEKLPAEDVAKMPSLNGAIIDLPHDGATELLYEGAGNELPHDGATESNHEGASNNFPHGGATDKSPHEDAVKTSTCNPTLPDLTQNFVSKSVLSLNSAQDYPRIKYRSDADLHQTSVKLAEDAVREAEFDICVETRSMQSDKGSTTSGGIVSPQNINRIGASLMEELAESGKQLDQKQCHVVAMETQLSSVVTPSVEVLCDVSAEETTLNGIEEDDIVSNGLKSAEDDTQIKQTNDTNNLPSETCEVDVRRTENPQTPTSKQTEIPPAFAELLNSLRKKRPPKIQRCPPKTLPLQKTYNEEPPYSSGVENCRRNLEITECQSKEQQLETNNNYMDGSHGDAASACDKASENLMVVFNQAQEIYRKQKEFYGNGNDRAVEKLVKTFRSIHSQITDLNIVTDSNHISMDNLSDNSPVVSLLREYSDRLVDIVHTQVDGGKILSRDTV</sequence>
<feature type="compositionally biased region" description="Polar residues" evidence="1">
    <location>
        <begin position="280"/>
        <end position="291"/>
    </location>
</feature>
<feature type="region of interest" description="Disordered" evidence="1">
    <location>
        <begin position="489"/>
        <end position="515"/>
    </location>
</feature>
<name>A0A6F9D6C7_9ASCI</name>
<reference evidence="2" key="1">
    <citation type="submission" date="2020-04" db="EMBL/GenBank/DDBJ databases">
        <authorList>
            <person name="Neveu A P."/>
        </authorList>
    </citation>
    <scope>NUCLEOTIDE SEQUENCE</scope>
    <source>
        <tissue evidence="2">Whole embryo</tissue>
    </source>
</reference>
<gene>
    <name evidence="2" type="primary">Asap1</name>
</gene>
<feature type="compositionally biased region" description="Low complexity" evidence="1">
    <location>
        <begin position="192"/>
        <end position="203"/>
    </location>
</feature>
<feature type="region of interest" description="Disordered" evidence="1">
    <location>
        <begin position="243"/>
        <end position="291"/>
    </location>
</feature>
<feature type="region of interest" description="Disordered" evidence="1">
    <location>
        <begin position="1"/>
        <end position="26"/>
    </location>
</feature>
<evidence type="ECO:0000256" key="1">
    <source>
        <dbReference type="SAM" id="MobiDB-lite"/>
    </source>
</evidence>
<feature type="compositionally biased region" description="Polar residues" evidence="1">
    <location>
        <begin position="1"/>
        <end position="12"/>
    </location>
</feature>
<organism evidence="2">
    <name type="scientific">Phallusia mammillata</name>
    <dbReference type="NCBI Taxonomy" id="59560"/>
    <lineage>
        <taxon>Eukaryota</taxon>
        <taxon>Metazoa</taxon>
        <taxon>Chordata</taxon>
        <taxon>Tunicata</taxon>
        <taxon>Ascidiacea</taxon>
        <taxon>Phlebobranchia</taxon>
        <taxon>Ascidiidae</taxon>
        <taxon>Phallusia</taxon>
    </lineage>
</organism>
<dbReference type="EMBL" id="LR783095">
    <property type="protein sequence ID" value="CAB3223365.1"/>
    <property type="molecule type" value="mRNA"/>
</dbReference>
<feature type="region of interest" description="Disordered" evidence="1">
    <location>
        <begin position="92"/>
        <end position="132"/>
    </location>
</feature>